<organism evidence="2 3">
    <name type="scientific">Cercospora berteroae</name>
    <dbReference type="NCBI Taxonomy" id="357750"/>
    <lineage>
        <taxon>Eukaryota</taxon>
        <taxon>Fungi</taxon>
        <taxon>Dikarya</taxon>
        <taxon>Ascomycota</taxon>
        <taxon>Pezizomycotina</taxon>
        <taxon>Dothideomycetes</taxon>
        <taxon>Dothideomycetidae</taxon>
        <taxon>Mycosphaerellales</taxon>
        <taxon>Mycosphaerellaceae</taxon>
        <taxon>Cercospora</taxon>
    </lineage>
</organism>
<accession>A0A2S6BYU8</accession>
<protein>
    <submittedName>
        <fullName evidence="2">Uncharacterized protein</fullName>
    </submittedName>
</protein>
<reference evidence="3" key="1">
    <citation type="journal article" date="2017" name="bioRxiv">
        <title>Conservation of a gene cluster reveals novel cercosporin biosynthetic mechanisms and extends production to the genus Colletotrichum.</title>
        <authorList>
            <person name="de Jonge R."/>
            <person name="Ebert M.K."/>
            <person name="Huitt-Roehl C.R."/>
            <person name="Pal P."/>
            <person name="Suttle J.C."/>
            <person name="Spanner R.E."/>
            <person name="Neubauer J.D."/>
            <person name="Jurick W.M.II."/>
            <person name="Stott K.A."/>
            <person name="Secor G.A."/>
            <person name="Thomma B.P.H.J."/>
            <person name="Van de Peer Y."/>
            <person name="Townsend C.A."/>
            <person name="Bolton M.D."/>
        </authorList>
    </citation>
    <scope>NUCLEOTIDE SEQUENCE [LARGE SCALE GENOMIC DNA]</scope>
    <source>
        <strain evidence="3">CBS538.71</strain>
    </source>
</reference>
<dbReference type="PANTHER" id="PTHR36812">
    <property type="entry name" value="NEUROFILAMENT TRIPLET M PROTEIN-LIKE PROTEIN"/>
    <property type="match status" value="1"/>
</dbReference>
<name>A0A2S6BYU8_9PEZI</name>
<dbReference type="PANTHER" id="PTHR36812:SF9">
    <property type="entry name" value="MYB-LIKE PROTEIN X ISOFORM X1"/>
    <property type="match status" value="1"/>
</dbReference>
<feature type="compositionally biased region" description="Basic and acidic residues" evidence="1">
    <location>
        <begin position="351"/>
        <end position="366"/>
    </location>
</feature>
<feature type="compositionally biased region" description="Polar residues" evidence="1">
    <location>
        <begin position="451"/>
        <end position="467"/>
    </location>
</feature>
<gene>
    <name evidence="2" type="ORF">CBER1_10600</name>
</gene>
<feature type="compositionally biased region" description="Acidic residues" evidence="1">
    <location>
        <begin position="495"/>
        <end position="504"/>
    </location>
</feature>
<feature type="compositionally biased region" description="Acidic residues" evidence="1">
    <location>
        <begin position="327"/>
        <end position="350"/>
    </location>
</feature>
<feature type="compositionally biased region" description="Basic residues" evidence="1">
    <location>
        <begin position="522"/>
        <end position="531"/>
    </location>
</feature>
<evidence type="ECO:0000256" key="1">
    <source>
        <dbReference type="SAM" id="MobiDB-lite"/>
    </source>
</evidence>
<keyword evidence="3" id="KW-1185">Reference proteome</keyword>
<dbReference type="EMBL" id="PNEN01001677">
    <property type="protein sequence ID" value="PPJ52650.1"/>
    <property type="molecule type" value="Genomic_DNA"/>
</dbReference>
<feature type="region of interest" description="Disordered" evidence="1">
    <location>
        <begin position="294"/>
        <end position="393"/>
    </location>
</feature>
<feature type="compositionally biased region" description="Acidic residues" evidence="1">
    <location>
        <begin position="212"/>
        <end position="222"/>
    </location>
</feature>
<feature type="compositionally biased region" description="Basic and acidic residues" evidence="1">
    <location>
        <begin position="73"/>
        <end position="100"/>
    </location>
</feature>
<evidence type="ECO:0000313" key="3">
    <source>
        <dbReference type="Proteomes" id="UP000237631"/>
    </source>
</evidence>
<comment type="caution">
    <text evidence="2">The sequence shown here is derived from an EMBL/GenBank/DDBJ whole genome shotgun (WGS) entry which is preliminary data.</text>
</comment>
<dbReference type="OrthoDB" id="3650277at2759"/>
<dbReference type="Proteomes" id="UP000237631">
    <property type="component" value="Unassembled WGS sequence"/>
</dbReference>
<feature type="compositionally biased region" description="Basic and acidic residues" evidence="1">
    <location>
        <begin position="223"/>
        <end position="238"/>
    </location>
</feature>
<feature type="compositionally biased region" description="Basic and acidic residues" evidence="1">
    <location>
        <begin position="110"/>
        <end position="151"/>
    </location>
</feature>
<sequence>MADSDDKLEPSLVKVIPLNQKKRKPNGDQNQDVQDPVEMASRKRLVPRTRRTMPKREGGKGIEQQENNQAHESQIEEHREDAEGRNEERTAEGAAKEDQNNKNQKVESLANEHGEAEGKNNATHKEEDHSDEKDNGHDTNDQDRKMNRLDDQSQNSTTRTKKTQNKKSVSGHGLFAHAVSTVTKLQSWWKGGKAVAEDTGHATKDSNQNAENPDDGDQEEENQVDKNQDDEFQNDKNPEQPFPTGQLPYDEPQQKEDLTPVALPDTPPSSPVAYRPTPAAFFPSYSVVHHSMPAVSFPPAQSSASDDADDDEDDKFLSKVFQVGREIDDDSEQEAIDIAQDDEDHSDEIEKEAKQDKVNRKDKLQKGENSSMDPSSSFTPAPTTTTTLPSAPLALHVKRKHSAVPTPGIATMVTRAAPMAFRFGAKPSPPPTSHGIEERTLTTPFADPSKYTPTLGSVWTGKTQPPYSGTIVPPRQKGRIMPSSSSSKEKREEAGQEPEPESDPEDRSPLTEDQMWEEMDKARRRLGEKKK</sequence>
<feature type="region of interest" description="Disordered" evidence="1">
    <location>
        <begin position="1"/>
        <end position="274"/>
    </location>
</feature>
<feature type="region of interest" description="Disordered" evidence="1">
    <location>
        <begin position="422"/>
        <end position="531"/>
    </location>
</feature>
<feature type="compositionally biased region" description="Low complexity" evidence="1">
    <location>
        <begin position="374"/>
        <end position="393"/>
    </location>
</feature>
<feature type="compositionally biased region" description="Basic and acidic residues" evidence="1">
    <location>
        <begin position="195"/>
        <end position="204"/>
    </location>
</feature>
<proteinExistence type="predicted"/>
<evidence type="ECO:0000313" key="2">
    <source>
        <dbReference type="EMBL" id="PPJ52650.1"/>
    </source>
</evidence>
<feature type="compositionally biased region" description="Basic residues" evidence="1">
    <location>
        <begin position="42"/>
        <end position="53"/>
    </location>
</feature>
<dbReference type="AlphaFoldDB" id="A0A2S6BYU8"/>